<dbReference type="Gene3D" id="1.10.443.10">
    <property type="entry name" value="Intergrase catalytic core"/>
    <property type="match status" value="1"/>
</dbReference>
<evidence type="ECO:0000313" key="7">
    <source>
        <dbReference type="Proteomes" id="UP000494183"/>
    </source>
</evidence>
<dbReference type="SUPFAM" id="SSF56349">
    <property type="entry name" value="DNA breaking-rejoining enzymes"/>
    <property type="match status" value="1"/>
</dbReference>
<dbReference type="InterPro" id="IPR011010">
    <property type="entry name" value="DNA_brk_join_enz"/>
</dbReference>
<dbReference type="Proteomes" id="UP000494183">
    <property type="component" value="Unassembled WGS sequence"/>
</dbReference>
<name>A0A6S7FMT6_9BURK</name>
<proteinExistence type="inferred from homology"/>
<keyword evidence="3" id="KW-0238">DNA-binding</keyword>
<dbReference type="PANTHER" id="PTHR30349">
    <property type="entry name" value="PHAGE INTEGRASE-RELATED"/>
    <property type="match status" value="1"/>
</dbReference>
<dbReference type="RefSeq" id="WP_175202443.1">
    <property type="nucleotide sequence ID" value="NZ_CADILH010000016.1"/>
</dbReference>
<comment type="similarity">
    <text evidence="1">Belongs to the 'phage' integrase family.</text>
</comment>
<dbReference type="AlphaFoldDB" id="A0A6S7FMT6"/>
<evidence type="ECO:0000256" key="1">
    <source>
        <dbReference type="ARBA" id="ARBA00008857"/>
    </source>
</evidence>
<evidence type="ECO:0000313" key="6">
    <source>
        <dbReference type="EMBL" id="CAB3940054.1"/>
    </source>
</evidence>
<dbReference type="InterPro" id="IPR013762">
    <property type="entry name" value="Integrase-like_cat_sf"/>
</dbReference>
<dbReference type="EMBL" id="CADILH010000016">
    <property type="protein sequence ID" value="CAB3940054.1"/>
    <property type="molecule type" value="Genomic_DNA"/>
</dbReference>
<protein>
    <submittedName>
        <fullName evidence="6">Tyrosine recombinase XerC</fullName>
    </submittedName>
</protein>
<keyword evidence="4" id="KW-0233">DNA recombination</keyword>
<dbReference type="GO" id="GO:0006310">
    <property type="term" value="P:DNA recombination"/>
    <property type="evidence" value="ECO:0007669"/>
    <property type="project" value="UniProtKB-KW"/>
</dbReference>
<organism evidence="6 7">
    <name type="scientific">Achromobacter insolitus</name>
    <dbReference type="NCBI Taxonomy" id="217204"/>
    <lineage>
        <taxon>Bacteria</taxon>
        <taxon>Pseudomonadati</taxon>
        <taxon>Pseudomonadota</taxon>
        <taxon>Betaproteobacteria</taxon>
        <taxon>Burkholderiales</taxon>
        <taxon>Alcaligenaceae</taxon>
        <taxon>Achromobacter</taxon>
    </lineage>
</organism>
<feature type="domain" description="Tyr recombinase" evidence="5">
    <location>
        <begin position="111"/>
        <end position="315"/>
    </location>
</feature>
<gene>
    <name evidence="6" type="primary">xerC_7</name>
    <name evidence="6" type="ORF">LMG6000_06389</name>
</gene>
<dbReference type="PANTHER" id="PTHR30349:SF41">
    <property type="entry name" value="INTEGRASE_RECOMBINASE PROTEIN MJ0367-RELATED"/>
    <property type="match status" value="1"/>
</dbReference>
<sequence>MTALWNGFHSALAPHIEQYLRAKRAMGCKFACEDRQLRLLDRFLDDRGVECIEAIDGECLQAFLDSRHRTNPRSYNNLLGDVRRLFEWMVGQQVLVGSPLTARAQPQTARRLPFLFSDDTIRRLLISARALPDNSRAQLRGASYEMILALLAGLGLRVGEVARLQWGDVDLVREVLEIRNTKFGKDRLVPFGPKLAARLRGYQAQREQRGYACAGAHYLFSWNGSTPISTNSIRNTFRDDLLPQLALVTPPGVFGPHVHCLRHSFAVRTLLNWYRQGIAPTDRLHHLSTFLGHLNPSSTAVYLTITSELLDAANQRFESFVPMLSGGGES</sequence>
<dbReference type="GO" id="GO:0015074">
    <property type="term" value="P:DNA integration"/>
    <property type="evidence" value="ECO:0007669"/>
    <property type="project" value="UniProtKB-KW"/>
</dbReference>
<accession>A0A6S7FMT6</accession>
<dbReference type="GO" id="GO:0003677">
    <property type="term" value="F:DNA binding"/>
    <property type="evidence" value="ECO:0007669"/>
    <property type="project" value="UniProtKB-KW"/>
</dbReference>
<evidence type="ECO:0000256" key="3">
    <source>
        <dbReference type="ARBA" id="ARBA00023125"/>
    </source>
</evidence>
<dbReference type="PROSITE" id="PS51898">
    <property type="entry name" value="TYR_RECOMBINASE"/>
    <property type="match status" value="1"/>
</dbReference>
<dbReference type="InterPro" id="IPR050090">
    <property type="entry name" value="Tyrosine_recombinase_XerCD"/>
</dbReference>
<reference evidence="6 7" key="1">
    <citation type="submission" date="2020-04" db="EMBL/GenBank/DDBJ databases">
        <authorList>
            <person name="De Canck E."/>
        </authorList>
    </citation>
    <scope>NUCLEOTIDE SEQUENCE [LARGE SCALE GENOMIC DNA]</scope>
    <source>
        <strain evidence="6 7">LMG 6000</strain>
    </source>
</reference>
<evidence type="ECO:0000256" key="4">
    <source>
        <dbReference type="ARBA" id="ARBA00023172"/>
    </source>
</evidence>
<dbReference type="Pfam" id="PF00589">
    <property type="entry name" value="Phage_integrase"/>
    <property type="match status" value="1"/>
</dbReference>
<keyword evidence="2" id="KW-0229">DNA integration</keyword>
<evidence type="ECO:0000259" key="5">
    <source>
        <dbReference type="PROSITE" id="PS51898"/>
    </source>
</evidence>
<dbReference type="InterPro" id="IPR002104">
    <property type="entry name" value="Integrase_catalytic"/>
</dbReference>
<keyword evidence="7" id="KW-1185">Reference proteome</keyword>
<evidence type="ECO:0000256" key="2">
    <source>
        <dbReference type="ARBA" id="ARBA00022908"/>
    </source>
</evidence>